<dbReference type="Proteomes" id="UP001195483">
    <property type="component" value="Unassembled WGS sequence"/>
</dbReference>
<comment type="caution">
    <text evidence="2">The sequence shown here is derived from an EMBL/GenBank/DDBJ whole genome shotgun (WGS) entry which is preliminary data.</text>
</comment>
<keyword evidence="3" id="KW-1185">Reference proteome</keyword>
<name>A0AAE0VP09_9BIVA</name>
<feature type="transmembrane region" description="Helical" evidence="1">
    <location>
        <begin position="20"/>
        <end position="39"/>
    </location>
</feature>
<evidence type="ECO:0000313" key="2">
    <source>
        <dbReference type="EMBL" id="KAK3585298.1"/>
    </source>
</evidence>
<gene>
    <name evidence="2" type="ORF">CHS0354_040244</name>
</gene>
<evidence type="ECO:0000313" key="3">
    <source>
        <dbReference type="Proteomes" id="UP001195483"/>
    </source>
</evidence>
<keyword evidence="1" id="KW-1133">Transmembrane helix</keyword>
<sequence length="128" mass="14363">MTSYDVWLVLDETGADLMSNMATKAAILKILLLLFLVNGRSYKHGVFSKGSHVKLVLNKNGTDLIANMNTITTILKMLFLFHQKKKCGSLCGQVDKSTHRYRSLPSHPCLCGFESQPRLTWVCEKACQ</sequence>
<keyword evidence="1" id="KW-0472">Membrane</keyword>
<dbReference type="EMBL" id="JAEAOA010002332">
    <property type="protein sequence ID" value="KAK3585298.1"/>
    <property type="molecule type" value="Genomic_DNA"/>
</dbReference>
<evidence type="ECO:0000256" key="1">
    <source>
        <dbReference type="SAM" id="Phobius"/>
    </source>
</evidence>
<reference evidence="2" key="2">
    <citation type="journal article" date="2021" name="Genome Biol. Evol.">
        <title>Developing a high-quality reference genome for a parasitic bivalve with doubly uniparental inheritance (Bivalvia: Unionida).</title>
        <authorList>
            <person name="Smith C.H."/>
        </authorList>
    </citation>
    <scope>NUCLEOTIDE SEQUENCE</scope>
    <source>
        <strain evidence="2">CHS0354</strain>
        <tissue evidence="2">Mantle</tissue>
    </source>
</reference>
<keyword evidence="1" id="KW-0812">Transmembrane</keyword>
<proteinExistence type="predicted"/>
<reference evidence="2" key="1">
    <citation type="journal article" date="2021" name="Genome Biol. Evol.">
        <title>A High-Quality Reference Genome for a Parasitic Bivalve with Doubly Uniparental Inheritance (Bivalvia: Unionida).</title>
        <authorList>
            <person name="Smith C.H."/>
        </authorList>
    </citation>
    <scope>NUCLEOTIDE SEQUENCE</scope>
    <source>
        <strain evidence="2">CHS0354</strain>
    </source>
</reference>
<accession>A0AAE0VP09</accession>
<dbReference type="AlphaFoldDB" id="A0AAE0VP09"/>
<reference evidence="2" key="3">
    <citation type="submission" date="2023-05" db="EMBL/GenBank/DDBJ databases">
        <authorList>
            <person name="Smith C.H."/>
        </authorList>
    </citation>
    <scope>NUCLEOTIDE SEQUENCE</scope>
    <source>
        <strain evidence="2">CHS0354</strain>
        <tissue evidence="2">Mantle</tissue>
    </source>
</reference>
<protein>
    <submittedName>
        <fullName evidence="2">Uncharacterized protein</fullName>
    </submittedName>
</protein>
<organism evidence="2 3">
    <name type="scientific">Potamilus streckersoni</name>
    <dbReference type="NCBI Taxonomy" id="2493646"/>
    <lineage>
        <taxon>Eukaryota</taxon>
        <taxon>Metazoa</taxon>
        <taxon>Spiralia</taxon>
        <taxon>Lophotrochozoa</taxon>
        <taxon>Mollusca</taxon>
        <taxon>Bivalvia</taxon>
        <taxon>Autobranchia</taxon>
        <taxon>Heteroconchia</taxon>
        <taxon>Palaeoheterodonta</taxon>
        <taxon>Unionida</taxon>
        <taxon>Unionoidea</taxon>
        <taxon>Unionidae</taxon>
        <taxon>Ambleminae</taxon>
        <taxon>Lampsilini</taxon>
        <taxon>Potamilus</taxon>
    </lineage>
</organism>